<keyword evidence="2" id="KW-1185">Reference proteome</keyword>
<dbReference type="AlphaFoldDB" id="A0A8H6HXJ2"/>
<reference evidence="1 2" key="1">
    <citation type="submission" date="2020-07" db="EMBL/GenBank/DDBJ databases">
        <title>Comparative genomics of pyrophilous fungi reveals a link between fire events and developmental genes.</title>
        <authorList>
            <consortium name="DOE Joint Genome Institute"/>
            <person name="Steindorff A.S."/>
            <person name="Carver A."/>
            <person name="Calhoun S."/>
            <person name="Stillman K."/>
            <person name="Liu H."/>
            <person name="Lipzen A."/>
            <person name="Pangilinan J."/>
            <person name="Labutti K."/>
            <person name="Bruns T.D."/>
            <person name="Grigoriev I.V."/>
        </authorList>
    </citation>
    <scope>NUCLEOTIDE SEQUENCE [LARGE SCALE GENOMIC DNA]</scope>
    <source>
        <strain evidence="1 2">CBS 144469</strain>
    </source>
</reference>
<sequence>MDHTRVSRRVLPLIRSISFLERFLLTSPLKLCHHILGFLSKPDLVSLGCSSSICKEFVDVYSRVAWNIDAYLTPWFDDPQIFRSLMAFTGAVISGSQALRFFDRLPPDTCRDLDIFVRPAGAMSLCTYLLGRHGYVRTSRPSDIDETYPIITDILSLSSTKRFCRGGGAQGIIAVFDFEKPQPEAGCPNLKVQIIVVAQHPVHHIVYNFHSTIVINYVTYREAVSVFPKTTFLKRVGYVTSRRSLGNAPKPSWIVKYEKRGYTFDLHSRHPSVELADRSTGDNRCWRIAFDSDEPNAEIEAEANNAIYGPLGLDELKFELSWVPEEENGRLPVRFRLGIYEPELWDYIFPWHMLH</sequence>
<organism evidence="1 2">
    <name type="scientific">Ephemerocybe angulata</name>
    <dbReference type="NCBI Taxonomy" id="980116"/>
    <lineage>
        <taxon>Eukaryota</taxon>
        <taxon>Fungi</taxon>
        <taxon>Dikarya</taxon>
        <taxon>Basidiomycota</taxon>
        <taxon>Agaricomycotina</taxon>
        <taxon>Agaricomycetes</taxon>
        <taxon>Agaricomycetidae</taxon>
        <taxon>Agaricales</taxon>
        <taxon>Agaricineae</taxon>
        <taxon>Psathyrellaceae</taxon>
        <taxon>Ephemerocybe</taxon>
    </lineage>
</organism>
<protein>
    <recommendedName>
        <fullName evidence="3">F-box domain-containing protein</fullName>
    </recommendedName>
</protein>
<gene>
    <name evidence="1" type="ORF">DFP72DRAFT_966390</name>
</gene>
<accession>A0A8H6HXJ2</accession>
<dbReference type="Proteomes" id="UP000521943">
    <property type="component" value="Unassembled WGS sequence"/>
</dbReference>
<proteinExistence type="predicted"/>
<evidence type="ECO:0008006" key="3">
    <source>
        <dbReference type="Google" id="ProtNLM"/>
    </source>
</evidence>
<dbReference type="OrthoDB" id="3041043at2759"/>
<name>A0A8H6HXJ2_9AGAR</name>
<evidence type="ECO:0000313" key="2">
    <source>
        <dbReference type="Proteomes" id="UP000521943"/>
    </source>
</evidence>
<comment type="caution">
    <text evidence="1">The sequence shown here is derived from an EMBL/GenBank/DDBJ whole genome shotgun (WGS) entry which is preliminary data.</text>
</comment>
<dbReference type="EMBL" id="JACGCI010000036">
    <property type="protein sequence ID" value="KAF6754152.1"/>
    <property type="molecule type" value="Genomic_DNA"/>
</dbReference>
<evidence type="ECO:0000313" key="1">
    <source>
        <dbReference type="EMBL" id="KAF6754152.1"/>
    </source>
</evidence>